<evidence type="ECO:0000256" key="16">
    <source>
        <dbReference type="RuleBase" id="RU003515"/>
    </source>
</evidence>
<evidence type="ECO:0000256" key="4">
    <source>
        <dbReference type="ARBA" id="ARBA00004496"/>
    </source>
</evidence>
<comment type="subcellular location">
    <subcellularLocation>
        <location evidence="4 14">Cytoplasm</location>
    </subcellularLocation>
</comment>
<feature type="binding site" evidence="14 15">
    <location>
        <position position="139"/>
    </location>
    <ligand>
        <name>a divalent metal cation</name>
        <dbReference type="ChEBI" id="CHEBI:60240"/>
    </ligand>
</feature>
<dbReference type="RefSeq" id="WP_095141013.1">
    <property type="nucleotide sequence ID" value="NZ_JAWMSN010000005.1"/>
</dbReference>
<dbReference type="eggNOG" id="COG0164">
    <property type="taxonomic scope" value="Bacteria"/>
</dbReference>
<dbReference type="GO" id="GO:0030145">
    <property type="term" value="F:manganese ion binding"/>
    <property type="evidence" value="ECO:0007669"/>
    <property type="project" value="UniProtKB-UniRule"/>
</dbReference>
<accession>A0A239WUI6</accession>
<dbReference type="CDD" id="cd07182">
    <property type="entry name" value="RNase_HII_bacteria_HII_like"/>
    <property type="match status" value="1"/>
</dbReference>
<evidence type="ECO:0000256" key="12">
    <source>
        <dbReference type="ARBA" id="ARBA00022801"/>
    </source>
</evidence>
<evidence type="ECO:0000256" key="7">
    <source>
        <dbReference type="ARBA" id="ARBA00019179"/>
    </source>
</evidence>
<evidence type="ECO:0000256" key="14">
    <source>
        <dbReference type="HAMAP-Rule" id="MF_00052"/>
    </source>
</evidence>
<evidence type="ECO:0000256" key="11">
    <source>
        <dbReference type="ARBA" id="ARBA00022759"/>
    </source>
</evidence>
<comment type="cofactor">
    <cofactor evidence="2">
        <name>Mg(2+)</name>
        <dbReference type="ChEBI" id="CHEBI:18420"/>
    </cofactor>
</comment>
<evidence type="ECO:0000256" key="9">
    <source>
        <dbReference type="ARBA" id="ARBA00022722"/>
    </source>
</evidence>
<dbReference type="InterPro" id="IPR024567">
    <property type="entry name" value="RNase_HII/HIII_dom"/>
</dbReference>
<dbReference type="InterPro" id="IPR036397">
    <property type="entry name" value="RNaseH_sf"/>
</dbReference>
<dbReference type="GO" id="GO:0004523">
    <property type="term" value="F:RNA-DNA hybrid ribonuclease activity"/>
    <property type="evidence" value="ECO:0007669"/>
    <property type="project" value="UniProtKB-UniRule"/>
</dbReference>
<dbReference type="InterPro" id="IPR022898">
    <property type="entry name" value="RNase_HII"/>
</dbReference>
<dbReference type="GO" id="GO:0003723">
    <property type="term" value="F:RNA binding"/>
    <property type="evidence" value="ECO:0007669"/>
    <property type="project" value="UniProtKB-UniRule"/>
</dbReference>
<keyword evidence="9 14" id="KW-0540">Nuclease</keyword>
<dbReference type="GO" id="GO:0006298">
    <property type="term" value="P:mismatch repair"/>
    <property type="evidence" value="ECO:0007669"/>
    <property type="project" value="TreeGrafter"/>
</dbReference>
<evidence type="ECO:0000256" key="2">
    <source>
        <dbReference type="ARBA" id="ARBA00001946"/>
    </source>
</evidence>
<evidence type="ECO:0000256" key="1">
    <source>
        <dbReference type="ARBA" id="ARBA00000077"/>
    </source>
</evidence>
<keyword evidence="8 14" id="KW-0963">Cytoplasm</keyword>
<dbReference type="Proteomes" id="UP000215332">
    <property type="component" value="Chromosome 1"/>
</dbReference>
<comment type="similarity">
    <text evidence="5 14 16">Belongs to the RNase HII family.</text>
</comment>
<keyword evidence="13 14" id="KW-0464">Manganese</keyword>
<feature type="domain" description="RNase H type-2" evidence="17">
    <location>
        <begin position="39"/>
        <end position="230"/>
    </location>
</feature>
<feature type="binding site" evidence="14 15">
    <location>
        <position position="45"/>
    </location>
    <ligand>
        <name>a divalent metal cation</name>
        <dbReference type="ChEBI" id="CHEBI:60240"/>
    </ligand>
</feature>
<evidence type="ECO:0000313" key="19">
    <source>
        <dbReference type="Proteomes" id="UP000215332"/>
    </source>
</evidence>
<dbReference type="PROSITE" id="PS51975">
    <property type="entry name" value="RNASE_H_2"/>
    <property type="match status" value="1"/>
</dbReference>
<dbReference type="GO" id="GO:0043137">
    <property type="term" value="P:DNA replication, removal of RNA primer"/>
    <property type="evidence" value="ECO:0007669"/>
    <property type="project" value="TreeGrafter"/>
</dbReference>
<evidence type="ECO:0000256" key="3">
    <source>
        <dbReference type="ARBA" id="ARBA00004065"/>
    </source>
</evidence>
<dbReference type="InterPro" id="IPR001352">
    <property type="entry name" value="RNase_HII/HIII"/>
</dbReference>
<name>A0A239WUI6_9ACTN</name>
<dbReference type="PANTHER" id="PTHR10954">
    <property type="entry name" value="RIBONUCLEASE H2 SUBUNIT A"/>
    <property type="match status" value="1"/>
</dbReference>
<dbReference type="EMBL" id="LT906441">
    <property type="protein sequence ID" value="SNV37603.1"/>
    <property type="molecule type" value="Genomic_DNA"/>
</dbReference>
<evidence type="ECO:0000313" key="18">
    <source>
        <dbReference type="EMBL" id="SNV37603.1"/>
    </source>
</evidence>
<dbReference type="SUPFAM" id="SSF53098">
    <property type="entry name" value="Ribonuclease H-like"/>
    <property type="match status" value="1"/>
</dbReference>
<feature type="binding site" evidence="14 15">
    <location>
        <position position="46"/>
    </location>
    <ligand>
        <name>a divalent metal cation</name>
        <dbReference type="ChEBI" id="CHEBI:60240"/>
    </ligand>
</feature>
<sequence>MSDSSNRAPGVTLEPAARSWRVGTGIRGHERLLTRAGLGPVAGCDEAGRGACAGPLVAAAVILDDSAQRRIPGLADSKKLTAKVRDRLFDEITDQARAVSWAVVTAAECDRLGMQEADIQGLRRASYRLAVRPGYVISDGFAVDGLDCGNVGMWKADAVCACVCAASIVAKVVRDRMMIDLDVRLPGYDFAVHKGYATKLHQQRLEALGPCPEHRLTYANVRRAARVLTS</sequence>
<evidence type="ECO:0000256" key="13">
    <source>
        <dbReference type="ARBA" id="ARBA00023211"/>
    </source>
</evidence>
<comment type="function">
    <text evidence="3 14 16">Endonuclease that specifically degrades the RNA of RNA-DNA hybrids.</text>
</comment>
<dbReference type="AlphaFoldDB" id="A0A239WUI6"/>
<dbReference type="GO" id="GO:0005737">
    <property type="term" value="C:cytoplasm"/>
    <property type="evidence" value="ECO:0007669"/>
    <property type="project" value="UniProtKB-SubCell"/>
</dbReference>
<dbReference type="Pfam" id="PF01351">
    <property type="entry name" value="RNase_HII"/>
    <property type="match status" value="1"/>
</dbReference>
<organism evidence="18 19">
    <name type="scientific">Cutibacterium granulosum</name>
    <dbReference type="NCBI Taxonomy" id="33011"/>
    <lineage>
        <taxon>Bacteria</taxon>
        <taxon>Bacillati</taxon>
        <taxon>Actinomycetota</taxon>
        <taxon>Actinomycetes</taxon>
        <taxon>Propionibacteriales</taxon>
        <taxon>Propionibacteriaceae</taxon>
        <taxon>Cutibacterium</taxon>
    </lineage>
</organism>
<evidence type="ECO:0000256" key="6">
    <source>
        <dbReference type="ARBA" id="ARBA00012180"/>
    </source>
</evidence>
<evidence type="ECO:0000256" key="5">
    <source>
        <dbReference type="ARBA" id="ARBA00007383"/>
    </source>
</evidence>
<dbReference type="InterPro" id="IPR012337">
    <property type="entry name" value="RNaseH-like_sf"/>
</dbReference>
<keyword evidence="12 14" id="KW-0378">Hydrolase</keyword>
<dbReference type="HAMAP" id="MF_00052_B">
    <property type="entry name" value="RNase_HII_B"/>
    <property type="match status" value="1"/>
</dbReference>
<dbReference type="KEGG" id="cgrn:4412665_01549"/>
<evidence type="ECO:0000256" key="8">
    <source>
        <dbReference type="ARBA" id="ARBA00022490"/>
    </source>
</evidence>
<dbReference type="PANTHER" id="PTHR10954:SF18">
    <property type="entry name" value="RIBONUCLEASE HII"/>
    <property type="match status" value="1"/>
</dbReference>
<gene>
    <name evidence="14 18" type="primary">rnhB</name>
    <name evidence="18" type="ORF">SAMEA4412665_01549</name>
</gene>
<reference evidence="18 19" key="1">
    <citation type="submission" date="2017-06" db="EMBL/GenBank/DDBJ databases">
        <authorList>
            <consortium name="Pathogen Informatics"/>
        </authorList>
    </citation>
    <scope>NUCLEOTIDE SEQUENCE [LARGE SCALE GENOMIC DNA]</scope>
    <source>
        <strain evidence="18 19">NCTC11865</strain>
    </source>
</reference>
<dbReference type="EC" id="3.1.26.4" evidence="6 14"/>
<keyword evidence="10 14" id="KW-0479">Metal-binding</keyword>
<comment type="cofactor">
    <cofactor evidence="14 15">
        <name>Mn(2+)</name>
        <dbReference type="ChEBI" id="CHEBI:29035"/>
    </cofactor>
    <cofactor evidence="14 15">
        <name>Mg(2+)</name>
        <dbReference type="ChEBI" id="CHEBI:18420"/>
    </cofactor>
    <text evidence="14 15">Manganese or magnesium. Binds 1 divalent metal ion per monomer in the absence of substrate. May bind a second metal ion after substrate binding.</text>
</comment>
<evidence type="ECO:0000256" key="10">
    <source>
        <dbReference type="ARBA" id="ARBA00022723"/>
    </source>
</evidence>
<evidence type="ECO:0000259" key="17">
    <source>
        <dbReference type="PROSITE" id="PS51975"/>
    </source>
</evidence>
<proteinExistence type="inferred from homology"/>
<evidence type="ECO:0000256" key="15">
    <source>
        <dbReference type="PROSITE-ProRule" id="PRU01319"/>
    </source>
</evidence>
<dbReference type="NCBIfam" id="NF000595">
    <property type="entry name" value="PRK00015.1-3"/>
    <property type="match status" value="1"/>
</dbReference>
<keyword evidence="11 14" id="KW-0255">Endonuclease</keyword>
<protein>
    <recommendedName>
        <fullName evidence="7 14">Ribonuclease HII</fullName>
        <shortName evidence="14">RNase HII</shortName>
        <ecNumber evidence="6 14">3.1.26.4</ecNumber>
    </recommendedName>
</protein>
<dbReference type="NCBIfam" id="NF000598">
    <property type="entry name" value="PRK00015.2-2"/>
    <property type="match status" value="1"/>
</dbReference>
<comment type="catalytic activity">
    <reaction evidence="1 14 15 16">
        <text>Endonucleolytic cleavage to 5'-phosphomonoester.</text>
        <dbReference type="EC" id="3.1.26.4"/>
    </reaction>
</comment>
<dbReference type="Gene3D" id="3.30.420.10">
    <property type="entry name" value="Ribonuclease H-like superfamily/Ribonuclease H"/>
    <property type="match status" value="1"/>
</dbReference>
<dbReference type="GO" id="GO:0032299">
    <property type="term" value="C:ribonuclease H2 complex"/>
    <property type="evidence" value="ECO:0007669"/>
    <property type="project" value="TreeGrafter"/>
</dbReference>